<dbReference type="STRING" id="228908.NEQ275"/>
<protein>
    <submittedName>
        <fullName evidence="2">NEQ275</fullName>
    </submittedName>
</protein>
<dbReference type="BioCyc" id="NEQU228908:GJB6-291-MONOMER"/>
<evidence type="ECO:0000313" key="2">
    <source>
        <dbReference type="EMBL" id="AAR39124.1"/>
    </source>
</evidence>
<dbReference type="EMBL" id="AE017199">
    <property type="protein sequence ID" value="AAR39124.1"/>
    <property type="molecule type" value="Genomic_DNA"/>
</dbReference>
<dbReference type="HOGENOM" id="CLU_738924_0_0_2"/>
<reference evidence="2 3" key="1">
    <citation type="journal article" date="2003" name="Proc. Natl. Acad. Sci. U.S.A.">
        <title>The genome of Nanoarchaeum equitans: insights into early archaeal evolution and derived parasitism.</title>
        <authorList>
            <person name="Waters E."/>
            <person name="Hohn M.J."/>
            <person name="Ahel I."/>
            <person name="Graham D.E."/>
            <person name="Adams M.D."/>
            <person name="Barnstead M."/>
            <person name="Beeson K.Y."/>
            <person name="Bibbs L."/>
            <person name="Bolanos R."/>
            <person name="Keller M."/>
            <person name="Kretz K."/>
            <person name="Lin X."/>
            <person name="Mathur E."/>
            <person name="Ni J."/>
            <person name="Podar M."/>
            <person name="Richardson T."/>
            <person name="Sutton G.G."/>
            <person name="Simon M."/>
            <person name="Soll D."/>
            <person name="Stetter K.O."/>
            <person name="Short J.M."/>
            <person name="Noordewier M."/>
        </authorList>
    </citation>
    <scope>NUCLEOTIDE SEQUENCE [LARGE SCALE GENOMIC DNA]</scope>
    <source>
        <strain evidence="2 3">Kin4-M</strain>
    </source>
</reference>
<dbReference type="KEGG" id="neq:NEQ275"/>
<gene>
    <name evidence="2" type="ordered locus">NEQ275</name>
</gene>
<proteinExistence type="predicted"/>
<sequence length="374" mass="44642">MFEQYWNKKFRKYKFPGLKTKAAKQLKKDYDLLFNFILKTKDFVLALYNSYNFLSEYNSKIIGLTNTHDKLIELDKKLEGLIGEGEALIDNWLQNSNPSYIEMSFKQEIGSWEQILIYYKNLANYYIKEERNLNNQSLNNLKRLRNSIKKLLDIITNEYKHLVKLGFIDKSFLASWDYYRKALLPDYYMAKYIEIKIGILNKINFKKAVKSNYYEIPTLLGQYLATLIEYLVAKSTNHKNYISQKAIEVETFKNSYKTIKEIMGRQRNIIKIAKNICYSKMNSTEIILKENADALTKAKERLIMKQAFTQLYQLLTEVERYMDYIEENIPDYTNKFLEWANKAVLYYDQYVERLTETRDYISVKIEKLLEKLAQ</sequence>
<keyword evidence="1" id="KW-0175">Coiled coil</keyword>
<name>Q74NG2_NANEQ</name>
<dbReference type="EnsemblBacteria" id="AAR39124">
    <property type="protein sequence ID" value="AAR39124"/>
    <property type="gene ID" value="NEQ275"/>
</dbReference>
<evidence type="ECO:0000256" key="1">
    <source>
        <dbReference type="SAM" id="Coils"/>
    </source>
</evidence>
<dbReference type="AlphaFoldDB" id="Q74NG2"/>
<evidence type="ECO:0000313" key="3">
    <source>
        <dbReference type="Proteomes" id="UP000000578"/>
    </source>
</evidence>
<keyword evidence="3" id="KW-1185">Reference proteome</keyword>
<dbReference type="Proteomes" id="UP000000578">
    <property type="component" value="Chromosome"/>
</dbReference>
<feature type="coiled-coil region" evidence="1">
    <location>
        <begin position="127"/>
        <end position="158"/>
    </location>
</feature>
<organism evidence="2 3">
    <name type="scientific">Nanoarchaeum equitans (strain Kin4-M)</name>
    <dbReference type="NCBI Taxonomy" id="228908"/>
    <lineage>
        <taxon>Archaea</taxon>
        <taxon>Nanobdellota</taxon>
        <taxon>Candidatus Nanoarchaeia</taxon>
        <taxon>Nanoarchaeales</taxon>
        <taxon>Nanoarchaeaceae</taxon>
        <taxon>Nanoarchaeum</taxon>
    </lineage>
</organism>
<accession>Q74NG2</accession>